<feature type="region of interest" description="Disordered" evidence="11">
    <location>
        <begin position="547"/>
        <end position="567"/>
    </location>
</feature>
<keyword evidence="14" id="KW-1185">Reference proteome</keyword>
<dbReference type="EC" id="2.7.11.1" evidence="2"/>
<dbReference type="OrthoDB" id="248923at2759"/>
<feature type="binding site" evidence="10">
    <location>
        <position position="51"/>
    </location>
    <ligand>
        <name>ATP</name>
        <dbReference type="ChEBI" id="CHEBI:30616"/>
    </ligand>
</feature>
<dbReference type="Gene3D" id="1.10.510.10">
    <property type="entry name" value="Transferase(Phosphotransferase) domain 1"/>
    <property type="match status" value="1"/>
</dbReference>
<evidence type="ECO:0000256" key="1">
    <source>
        <dbReference type="ARBA" id="ARBA00010886"/>
    </source>
</evidence>
<dbReference type="SMART" id="SM00220">
    <property type="entry name" value="S_TKc"/>
    <property type="match status" value="1"/>
</dbReference>
<dbReference type="GO" id="GO:0005524">
    <property type="term" value="F:ATP binding"/>
    <property type="evidence" value="ECO:0007669"/>
    <property type="project" value="UniProtKB-UniRule"/>
</dbReference>
<sequence>MPPSTIAPPKTGGATSCSGEYTKLSLIGRGSFGAVWLVRHTKKGGESLVLKEVVTNGLSQSEVRSAKQEINVLKRLSHPNIIRYVTTFEESGTINIVMEFAAGGDLARLIAKRSKEKGARFTETEVRRYATQLASALEYLHREVYLLHRDIKPKNVFLSGVGDVRLGDFGLSKVLSKVDGVAEMQVGTPLYMSPELAAGKPYDRNADVWAFGCTIYEAMSFVPPWNELTTPEGGPEGGMKGLLMHIRAHELDVEALRTNYSLEMVDVVRKLLAKKPSERLPLKVLLTQFTEAPKPPPSWGLSAEAQAALDAANAAVACTGGSYGTGGVSSSSAGTATPPERLVDYEGAPILLAHLDAAHLQLILLHEQHEAPRFDSRRKPKILAQEKPPLSMATNIIIKSGGSHEVLQFERMLRVKPYPKECPYSGIELFQAAQKLRLQPEPNALAADGADLLYMVGSFFFYSAEWAELEVSELVPASAAAPAPVYAVQATKLTNRQLFVAKARRDLARNAALVARDEAAAKAAEEALTDEATDVMQALAEQKAAEEAAAAAASLTPSPPPPPPDNAARVRQRIVETMRKGIQENRDRTDLADGERKMLEHMQLYVMETQAAESELSEAELMIWAQMKQDYLKRNAASKNTIDA</sequence>
<evidence type="ECO:0000256" key="2">
    <source>
        <dbReference type="ARBA" id="ARBA00012513"/>
    </source>
</evidence>
<dbReference type="InterPro" id="IPR017441">
    <property type="entry name" value="Protein_kinase_ATP_BS"/>
</dbReference>
<gene>
    <name evidence="13" type="ORF">Ctob_003157</name>
</gene>
<keyword evidence="4" id="KW-0808">Transferase</keyword>
<dbReference type="InterPro" id="IPR051131">
    <property type="entry name" value="NEK_Ser/Thr_kinase_NIMA"/>
</dbReference>
<dbReference type="Proteomes" id="UP000037460">
    <property type="component" value="Unassembled WGS sequence"/>
</dbReference>
<dbReference type="AlphaFoldDB" id="A0A0M0J3J6"/>
<comment type="catalytic activity">
    <reaction evidence="9">
        <text>L-seryl-[protein] + ATP = O-phospho-L-seryl-[protein] + ADP + H(+)</text>
        <dbReference type="Rhea" id="RHEA:17989"/>
        <dbReference type="Rhea" id="RHEA-COMP:9863"/>
        <dbReference type="Rhea" id="RHEA-COMP:11604"/>
        <dbReference type="ChEBI" id="CHEBI:15378"/>
        <dbReference type="ChEBI" id="CHEBI:29999"/>
        <dbReference type="ChEBI" id="CHEBI:30616"/>
        <dbReference type="ChEBI" id="CHEBI:83421"/>
        <dbReference type="ChEBI" id="CHEBI:456216"/>
        <dbReference type="EC" id="2.7.11.1"/>
    </reaction>
</comment>
<reference evidence="14" key="1">
    <citation type="journal article" date="2015" name="PLoS Genet.">
        <title>Genome Sequence and Transcriptome Analyses of Chrysochromulina tobin: Metabolic Tools for Enhanced Algal Fitness in the Prominent Order Prymnesiales (Haptophyceae).</title>
        <authorList>
            <person name="Hovde B.T."/>
            <person name="Deodato C.R."/>
            <person name="Hunsperger H.M."/>
            <person name="Ryken S.A."/>
            <person name="Yost W."/>
            <person name="Jha R.K."/>
            <person name="Patterson J."/>
            <person name="Monnat R.J. Jr."/>
            <person name="Barlow S.B."/>
            <person name="Starkenburg S.R."/>
            <person name="Cattolico R.A."/>
        </authorList>
    </citation>
    <scope>NUCLEOTIDE SEQUENCE</scope>
    <source>
        <strain evidence="14">CCMP291</strain>
    </source>
</reference>
<name>A0A0M0J3J6_9EUKA</name>
<proteinExistence type="inferred from homology"/>
<evidence type="ECO:0000313" key="13">
    <source>
        <dbReference type="EMBL" id="KOO21144.1"/>
    </source>
</evidence>
<dbReference type="PROSITE" id="PS50011">
    <property type="entry name" value="PROTEIN_KINASE_DOM"/>
    <property type="match status" value="1"/>
</dbReference>
<dbReference type="Pfam" id="PF00069">
    <property type="entry name" value="Pkinase"/>
    <property type="match status" value="1"/>
</dbReference>
<feature type="domain" description="Protein kinase" evidence="12">
    <location>
        <begin position="21"/>
        <end position="290"/>
    </location>
</feature>
<evidence type="ECO:0000256" key="6">
    <source>
        <dbReference type="ARBA" id="ARBA00022777"/>
    </source>
</evidence>
<keyword evidence="5 10" id="KW-0547">Nucleotide-binding</keyword>
<evidence type="ECO:0000259" key="12">
    <source>
        <dbReference type="PROSITE" id="PS50011"/>
    </source>
</evidence>
<dbReference type="GO" id="GO:0004674">
    <property type="term" value="F:protein serine/threonine kinase activity"/>
    <property type="evidence" value="ECO:0007669"/>
    <property type="project" value="UniProtKB-KW"/>
</dbReference>
<dbReference type="PROSITE" id="PS00107">
    <property type="entry name" value="PROTEIN_KINASE_ATP"/>
    <property type="match status" value="1"/>
</dbReference>
<accession>A0A0M0J3J6</accession>
<dbReference type="Gene3D" id="3.30.200.20">
    <property type="entry name" value="Phosphorylase Kinase, domain 1"/>
    <property type="match status" value="1"/>
</dbReference>
<dbReference type="SUPFAM" id="SSF56112">
    <property type="entry name" value="Protein kinase-like (PK-like)"/>
    <property type="match status" value="1"/>
</dbReference>
<comment type="similarity">
    <text evidence="1">Belongs to the protein kinase superfamily. NEK Ser/Thr protein kinase family. NIMA subfamily.</text>
</comment>
<evidence type="ECO:0000256" key="3">
    <source>
        <dbReference type="ARBA" id="ARBA00022527"/>
    </source>
</evidence>
<keyword evidence="7 10" id="KW-0067">ATP-binding</keyword>
<comment type="catalytic activity">
    <reaction evidence="8">
        <text>L-threonyl-[protein] + ATP = O-phospho-L-threonyl-[protein] + ADP + H(+)</text>
        <dbReference type="Rhea" id="RHEA:46608"/>
        <dbReference type="Rhea" id="RHEA-COMP:11060"/>
        <dbReference type="Rhea" id="RHEA-COMP:11605"/>
        <dbReference type="ChEBI" id="CHEBI:15378"/>
        <dbReference type="ChEBI" id="CHEBI:30013"/>
        <dbReference type="ChEBI" id="CHEBI:30616"/>
        <dbReference type="ChEBI" id="CHEBI:61977"/>
        <dbReference type="ChEBI" id="CHEBI:456216"/>
        <dbReference type="EC" id="2.7.11.1"/>
    </reaction>
</comment>
<dbReference type="EMBL" id="JWZX01003386">
    <property type="protein sequence ID" value="KOO21144.1"/>
    <property type="molecule type" value="Genomic_DNA"/>
</dbReference>
<evidence type="ECO:0000256" key="4">
    <source>
        <dbReference type="ARBA" id="ARBA00022679"/>
    </source>
</evidence>
<dbReference type="FunFam" id="3.30.200.20:FF:000097">
    <property type="entry name" value="Probable serine/threonine-protein kinase nek1"/>
    <property type="match status" value="1"/>
</dbReference>
<dbReference type="PANTHER" id="PTHR44899:SF3">
    <property type="entry name" value="SERINE_THREONINE-PROTEIN KINASE NEK1"/>
    <property type="match status" value="1"/>
</dbReference>
<evidence type="ECO:0000256" key="9">
    <source>
        <dbReference type="ARBA" id="ARBA00048679"/>
    </source>
</evidence>
<keyword evidence="3" id="KW-0723">Serine/threonine-protein kinase</keyword>
<evidence type="ECO:0000256" key="10">
    <source>
        <dbReference type="PROSITE-ProRule" id="PRU10141"/>
    </source>
</evidence>
<protein>
    <recommendedName>
        <fullName evidence="2">non-specific serine/threonine protein kinase</fullName>
        <ecNumber evidence="2">2.7.11.1</ecNumber>
    </recommendedName>
</protein>
<dbReference type="InterPro" id="IPR000719">
    <property type="entry name" value="Prot_kinase_dom"/>
</dbReference>
<dbReference type="PROSITE" id="PS00108">
    <property type="entry name" value="PROTEIN_KINASE_ST"/>
    <property type="match status" value="1"/>
</dbReference>
<evidence type="ECO:0000256" key="11">
    <source>
        <dbReference type="SAM" id="MobiDB-lite"/>
    </source>
</evidence>
<comment type="caution">
    <text evidence="13">The sequence shown here is derived from an EMBL/GenBank/DDBJ whole genome shotgun (WGS) entry which is preliminary data.</text>
</comment>
<evidence type="ECO:0000256" key="7">
    <source>
        <dbReference type="ARBA" id="ARBA00022840"/>
    </source>
</evidence>
<evidence type="ECO:0000256" key="8">
    <source>
        <dbReference type="ARBA" id="ARBA00047899"/>
    </source>
</evidence>
<evidence type="ECO:0000313" key="14">
    <source>
        <dbReference type="Proteomes" id="UP000037460"/>
    </source>
</evidence>
<feature type="compositionally biased region" description="Low complexity" evidence="11">
    <location>
        <begin position="547"/>
        <end position="556"/>
    </location>
</feature>
<keyword evidence="6 13" id="KW-0418">Kinase</keyword>
<dbReference type="PANTHER" id="PTHR44899">
    <property type="entry name" value="CAMK FAMILY PROTEIN KINASE"/>
    <property type="match status" value="1"/>
</dbReference>
<dbReference type="InterPro" id="IPR008271">
    <property type="entry name" value="Ser/Thr_kinase_AS"/>
</dbReference>
<evidence type="ECO:0000256" key="5">
    <source>
        <dbReference type="ARBA" id="ARBA00022741"/>
    </source>
</evidence>
<dbReference type="InterPro" id="IPR011009">
    <property type="entry name" value="Kinase-like_dom_sf"/>
</dbReference>
<organism evidence="13 14">
    <name type="scientific">Chrysochromulina tobinii</name>
    <dbReference type="NCBI Taxonomy" id="1460289"/>
    <lineage>
        <taxon>Eukaryota</taxon>
        <taxon>Haptista</taxon>
        <taxon>Haptophyta</taxon>
        <taxon>Prymnesiophyceae</taxon>
        <taxon>Prymnesiales</taxon>
        <taxon>Chrysochromulinaceae</taxon>
        <taxon>Chrysochromulina</taxon>
    </lineage>
</organism>